<keyword evidence="1" id="KW-0946">Virion</keyword>
<evidence type="ECO:0000313" key="2">
    <source>
        <dbReference type="Proteomes" id="UP000199087"/>
    </source>
</evidence>
<dbReference type="OrthoDB" id="1653343at2"/>
<organism evidence="1 2">
    <name type="scientific">Neobacillus massiliamazoniensis</name>
    <dbReference type="NCBI Taxonomy" id="1499688"/>
    <lineage>
        <taxon>Bacteria</taxon>
        <taxon>Bacillati</taxon>
        <taxon>Bacillota</taxon>
        <taxon>Bacilli</taxon>
        <taxon>Bacillales</taxon>
        <taxon>Bacillaceae</taxon>
        <taxon>Neobacillus</taxon>
    </lineage>
</organism>
<keyword evidence="2" id="KW-1185">Reference proteome</keyword>
<sequence precursor="true">MKKKMFRLITSSILVSLMALTGVYAIGQTTSVITISKAREDITGDGKEEKIYLKGEPYGKENPYFKKIYIETVASNDKTYLFSLEGGSKASIQLVDLNHDNVKDLYASVLTSGSSGIIHSYLFSLKDFSKKKIPVPEPLEAESQFMNDYKAKIIIKDTAKSYEFDLKDRKDYYKKLGLYHNGKLNEPTELTVNPYSTLKPALVKGNETGLIGVQRVTGIANADTIGYIQSSWLYEGGRWKLIQADVLKEDPNE</sequence>
<evidence type="ECO:0000313" key="1">
    <source>
        <dbReference type="EMBL" id="CRK83283.1"/>
    </source>
</evidence>
<reference evidence="2" key="1">
    <citation type="submission" date="2015-05" db="EMBL/GenBank/DDBJ databases">
        <authorList>
            <person name="Urmite Genomes"/>
        </authorList>
    </citation>
    <scope>NUCLEOTIDE SEQUENCE [LARGE SCALE GENOMIC DNA]</scope>
    <source>
        <strain evidence="2">LF1</strain>
    </source>
</reference>
<proteinExistence type="predicted"/>
<accession>A0A0U1NZ60</accession>
<keyword evidence="1" id="KW-0167">Capsid protein</keyword>
<protein>
    <submittedName>
        <fullName evidence="1">Spore coat protein YybI</fullName>
    </submittedName>
</protein>
<dbReference type="AlphaFoldDB" id="A0A0U1NZ60"/>
<name>A0A0U1NZ60_9BACI</name>
<gene>
    <name evidence="1" type="primary">yybI</name>
    <name evidence="1" type="ORF">BN000_03246</name>
</gene>
<dbReference type="EMBL" id="CVRB01000003">
    <property type="protein sequence ID" value="CRK83283.1"/>
    <property type="molecule type" value="Genomic_DNA"/>
</dbReference>
<dbReference type="Proteomes" id="UP000199087">
    <property type="component" value="Unassembled WGS sequence"/>
</dbReference>
<dbReference type="RefSeq" id="WP_090635606.1">
    <property type="nucleotide sequence ID" value="NZ_CVRB01000003.1"/>
</dbReference>
<dbReference type="STRING" id="1499688.BN000_03246"/>